<reference evidence="13" key="1">
    <citation type="submission" date="2025-08" db="UniProtKB">
        <authorList>
            <consortium name="RefSeq"/>
        </authorList>
    </citation>
    <scope>IDENTIFICATION</scope>
</reference>
<evidence type="ECO:0000256" key="5">
    <source>
        <dbReference type="ARBA" id="ARBA00022989"/>
    </source>
</evidence>
<feature type="transmembrane region" description="Helical" evidence="8">
    <location>
        <begin position="342"/>
        <end position="362"/>
    </location>
</feature>
<feature type="domain" description="Concentrative nucleoside transporter C-terminal" evidence="10">
    <location>
        <begin position="370"/>
        <end position="614"/>
    </location>
</feature>
<dbReference type="Proteomes" id="UP000694888">
    <property type="component" value="Unplaced"/>
</dbReference>
<feature type="transmembrane region" description="Helical" evidence="8">
    <location>
        <begin position="183"/>
        <end position="200"/>
    </location>
</feature>
<evidence type="ECO:0000256" key="7">
    <source>
        <dbReference type="SAM" id="MobiDB-lite"/>
    </source>
</evidence>
<dbReference type="InterPro" id="IPR011657">
    <property type="entry name" value="CNT_C_dom"/>
</dbReference>
<dbReference type="RefSeq" id="XP_005099458.1">
    <property type="nucleotide sequence ID" value="XM_005099401.1"/>
</dbReference>
<feature type="transmembrane region" description="Helical" evidence="8">
    <location>
        <begin position="559"/>
        <end position="582"/>
    </location>
</feature>
<feature type="transmembrane region" description="Helical" evidence="8">
    <location>
        <begin position="430"/>
        <end position="448"/>
    </location>
</feature>
<feature type="transmembrane region" description="Helical" evidence="8">
    <location>
        <begin position="206"/>
        <end position="224"/>
    </location>
</feature>
<evidence type="ECO:0000313" key="12">
    <source>
        <dbReference type="Proteomes" id="UP000694888"/>
    </source>
</evidence>
<comment type="similarity">
    <text evidence="2">Belongs to the concentrative nucleoside transporter (CNT) (TC 2.A.41) family.</text>
</comment>
<accession>A0ABM0JQX9</accession>
<feature type="compositionally biased region" description="Basic and acidic residues" evidence="7">
    <location>
        <begin position="17"/>
        <end position="26"/>
    </location>
</feature>
<dbReference type="InterPro" id="IPR008276">
    <property type="entry name" value="C_nuclsd_transpt"/>
</dbReference>
<dbReference type="InterPro" id="IPR011642">
    <property type="entry name" value="Gate_dom"/>
</dbReference>
<feature type="domain" description="Concentrative nucleoside transporter N-terminal" evidence="9">
    <location>
        <begin position="185"/>
        <end position="256"/>
    </location>
</feature>
<evidence type="ECO:0000259" key="10">
    <source>
        <dbReference type="Pfam" id="PF07662"/>
    </source>
</evidence>
<feature type="transmembrane region" description="Helical" evidence="8">
    <location>
        <begin position="106"/>
        <end position="124"/>
    </location>
</feature>
<evidence type="ECO:0000256" key="8">
    <source>
        <dbReference type="SAM" id="Phobius"/>
    </source>
</evidence>
<feature type="domain" description="Nucleoside transporter/FeoB GTPase Gate" evidence="11">
    <location>
        <begin position="268"/>
        <end position="366"/>
    </location>
</feature>
<evidence type="ECO:0000313" key="13">
    <source>
        <dbReference type="RefSeq" id="XP_005099458.1"/>
    </source>
</evidence>
<keyword evidence="12" id="KW-1185">Reference proteome</keyword>
<protein>
    <submittedName>
        <fullName evidence="13">Solute carrier family 28 member 3-like</fullName>
    </submittedName>
</protein>
<dbReference type="PANTHER" id="PTHR10590">
    <property type="entry name" value="SODIUM/NUCLEOSIDE COTRANSPORTER"/>
    <property type="match status" value="1"/>
</dbReference>
<dbReference type="GeneID" id="101863028"/>
<dbReference type="Pfam" id="PF07670">
    <property type="entry name" value="Gate"/>
    <property type="match status" value="1"/>
</dbReference>
<evidence type="ECO:0000256" key="6">
    <source>
        <dbReference type="ARBA" id="ARBA00023136"/>
    </source>
</evidence>
<evidence type="ECO:0000256" key="4">
    <source>
        <dbReference type="ARBA" id="ARBA00022692"/>
    </source>
</evidence>
<dbReference type="PANTHER" id="PTHR10590:SF4">
    <property type="entry name" value="SOLUTE CARRIER FAMILY 28 MEMBER 3"/>
    <property type="match status" value="1"/>
</dbReference>
<feature type="transmembrane region" description="Helical" evidence="8">
    <location>
        <begin position="300"/>
        <end position="321"/>
    </location>
</feature>
<evidence type="ECO:0000256" key="3">
    <source>
        <dbReference type="ARBA" id="ARBA00022475"/>
    </source>
</evidence>
<dbReference type="Pfam" id="PF01773">
    <property type="entry name" value="Nucleos_tra2_N"/>
    <property type="match status" value="1"/>
</dbReference>
<keyword evidence="4 8" id="KW-0812">Transmembrane</keyword>
<feature type="transmembrane region" description="Helical" evidence="8">
    <location>
        <begin position="594"/>
        <end position="617"/>
    </location>
</feature>
<evidence type="ECO:0000259" key="11">
    <source>
        <dbReference type="Pfam" id="PF07670"/>
    </source>
</evidence>
<keyword evidence="3" id="KW-1003">Cell membrane</keyword>
<dbReference type="InterPro" id="IPR002668">
    <property type="entry name" value="CNT_N_dom"/>
</dbReference>
<organism evidence="12 13">
    <name type="scientific">Aplysia californica</name>
    <name type="common">California sea hare</name>
    <dbReference type="NCBI Taxonomy" id="6500"/>
    <lineage>
        <taxon>Eukaryota</taxon>
        <taxon>Metazoa</taxon>
        <taxon>Spiralia</taxon>
        <taxon>Lophotrochozoa</taxon>
        <taxon>Mollusca</taxon>
        <taxon>Gastropoda</taxon>
        <taxon>Heterobranchia</taxon>
        <taxon>Euthyneura</taxon>
        <taxon>Tectipleura</taxon>
        <taxon>Aplysiida</taxon>
        <taxon>Aplysioidea</taxon>
        <taxon>Aplysiidae</taxon>
        <taxon>Aplysia</taxon>
    </lineage>
</organism>
<gene>
    <name evidence="13" type="primary">LOC101863028</name>
</gene>
<evidence type="ECO:0000256" key="1">
    <source>
        <dbReference type="ARBA" id="ARBA00004651"/>
    </source>
</evidence>
<comment type="subcellular location">
    <subcellularLocation>
        <location evidence="1">Cell membrane</location>
        <topology evidence="1">Multi-pass membrane protein</topology>
    </subcellularLocation>
</comment>
<sequence length="626" mass="68428">MEVPNYKDVNADSQQPPREEDHVTDKDTELRLEPLVVVDSPDTDHYVTDDSGCCVRGVAAVEHWVGVTYTKHRRDILFVLRSVLLLVYLMYFAYCMKVRFGDEGSYILVGVTVGLAIYIASAFSDKWKCFQMFPSVCSWYGSAKTLKRVRTWTMYLLYAVSTLALVIYLGVDIITKHHRNAQAILGIATIVFICFLFSHSPSKVNWHPVFWGLIIQFVFASLVLRTEVGYSAFKWMGNVVNTVVNLSDKGSKFVLGASFEAKGPGFFFSTAGVIVFFNAMIFVLDYVGVLEFTVLRIGGALAFCLGTGPVESVVSAANIFIGLSEAPLLVRPYLHSVTRSELHAIMTCGFASISGAFMAMFIQAGAPASHLLTAAVISAPAALAVSKLVCPETREVDLDSQRNVRMRDENSDQKNILQACSDGASFSIKLVASIMVNMMAFVSAMNLVDHLLVWLGERAGIEGLTFGYLCSYLLYPVSYSMGVEPADCGAVGALMGVKLFATPFVAYVDLGKLIHNRRVLEEHVLTNNGTWHWTGSDVILDDRNTTLVGGFMSERSEVITTYAMCGISAFPAIGFCMGTLIPMCPRRKPVVVDLVISAFVAGNVANIMTGAIAGVMFSDTAIPLPH</sequence>
<keyword evidence="5 8" id="KW-1133">Transmembrane helix</keyword>
<feature type="transmembrane region" description="Helical" evidence="8">
    <location>
        <begin position="152"/>
        <end position="171"/>
    </location>
</feature>
<feature type="transmembrane region" description="Helical" evidence="8">
    <location>
        <begin position="266"/>
        <end position="288"/>
    </location>
</feature>
<evidence type="ECO:0000259" key="9">
    <source>
        <dbReference type="Pfam" id="PF01773"/>
    </source>
</evidence>
<proteinExistence type="inferred from homology"/>
<keyword evidence="6 8" id="KW-0472">Membrane</keyword>
<evidence type="ECO:0000256" key="2">
    <source>
        <dbReference type="ARBA" id="ARBA00009033"/>
    </source>
</evidence>
<dbReference type="Pfam" id="PF07662">
    <property type="entry name" value="Nucleos_tra2_C"/>
    <property type="match status" value="1"/>
</dbReference>
<feature type="region of interest" description="Disordered" evidence="7">
    <location>
        <begin position="1"/>
        <end position="26"/>
    </location>
</feature>
<name>A0ABM0JQX9_APLCA</name>
<feature type="transmembrane region" description="Helical" evidence="8">
    <location>
        <begin position="76"/>
        <end position="94"/>
    </location>
</feature>